<evidence type="ECO:0000313" key="1">
    <source>
        <dbReference type="EMBL" id="KCZ93923.1"/>
    </source>
</evidence>
<sequence length="163" mass="17988">MGDETHPGRHYEIRSWHVETGVVAAACLALGTFLTVEPILNRARVAQPADRFTQADFDAFDREFELDGVTCEVGLARDKLCLGKSPLEAEIKRGHVLPHHIPVIGAEFRVIVNTPLKRPGLQTARFGQTLVLIDPESRRVEDVLDLMAPDYVAAPSDRSPPKA</sequence>
<dbReference type="AlphaFoldDB" id="A0A059FTY2"/>
<protein>
    <submittedName>
        <fullName evidence="1">Uncharacterized protein</fullName>
    </submittedName>
</protein>
<accession>A0A059FTY2</accession>
<reference evidence="1 2" key="1">
    <citation type="journal article" date="2014" name="Antonie Van Leeuwenhoek">
        <title>Hyphomonas beringensis sp. nov. and Hyphomonas chukchiensis sp. nov., isolated from surface seawater of the Bering Sea and Chukchi Sea.</title>
        <authorList>
            <person name="Li C."/>
            <person name="Lai Q."/>
            <person name="Li G."/>
            <person name="Dong C."/>
            <person name="Wang J."/>
            <person name="Liao Y."/>
            <person name="Shao Z."/>
        </authorList>
    </citation>
    <scope>NUCLEOTIDE SEQUENCE [LARGE SCALE GENOMIC DNA]</scope>
    <source>
        <strain evidence="1 2">MHS-2</strain>
    </source>
</reference>
<name>A0A059FTY2_9PROT</name>
<dbReference type="OrthoDB" id="7619245at2"/>
<evidence type="ECO:0000313" key="2">
    <source>
        <dbReference type="Proteomes" id="UP000025171"/>
    </source>
</evidence>
<dbReference type="eggNOG" id="ENOG50312CY">
    <property type="taxonomic scope" value="Bacteria"/>
</dbReference>
<gene>
    <name evidence="1" type="ORF">HJO_01070</name>
</gene>
<proteinExistence type="predicted"/>
<dbReference type="PATRIC" id="fig|1280950.3.peg.218"/>
<organism evidence="1 2">
    <name type="scientific">Hyphomonas johnsonii MHS-2</name>
    <dbReference type="NCBI Taxonomy" id="1280950"/>
    <lineage>
        <taxon>Bacteria</taxon>
        <taxon>Pseudomonadati</taxon>
        <taxon>Pseudomonadota</taxon>
        <taxon>Alphaproteobacteria</taxon>
        <taxon>Hyphomonadales</taxon>
        <taxon>Hyphomonadaceae</taxon>
        <taxon>Hyphomonas</taxon>
    </lineage>
</organism>
<dbReference type="RefSeq" id="WP_035612656.1">
    <property type="nucleotide sequence ID" value="NZ_ARYK01000001.1"/>
</dbReference>
<keyword evidence="2" id="KW-1185">Reference proteome</keyword>
<comment type="caution">
    <text evidence="1">The sequence shown here is derived from an EMBL/GenBank/DDBJ whole genome shotgun (WGS) entry which is preliminary data.</text>
</comment>
<dbReference type="Proteomes" id="UP000025171">
    <property type="component" value="Unassembled WGS sequence"/>
</dbReference>
<dbReference type="EMBL" id="ARYK01000001">
    <property type="protein sequence ID" value="KCZ93923.1"/>
    <property type="molecule type" value="Genomic_DNA"/>
</dbReference>
<dbReference type="STRING" id="1280950.HJO_01070"/>